<dbReference type="PROSITE" id="PS00101">
    <property type="entry name" value="HEXAPEP_TRANSFERASES"/>
    <property type="match status" value="1"/>
</dbReference>
<dbReference type="InterPro" id="IPR051159">
    <property type="entry name" value="Hexapeptide_acetyltransf"/>
</dbReference>
<dbReference type="AlphaFoldDB" id="A0A7X1B9M7"/>
<dbReference type="GO" id="GO:0016746">
    <property type="term" value="F:acyltransferase activity"/>
    <property type="evidence" value="ECO:0007669"/>
    <property type="project" value="UniProtKB-KW"/>
</dbReference>
<sequence length="201" mass="21676">MLLKILKLCKRIRNSAFTALCSSSFHSFGKRSKIELPFRSENEFAISIGKNVYVGSDSWFSAIPKKGSHKPAITIGDSCSLSGHCTITAVEKVEIQSGVLIARYAYISDHSHAYDLSDDPIKDQGTTKPQPVVIESGAWLGQGVVICPGVRIGRNSIIAANSVVKCDVPPFSVAAGSPARIVRENFPVKSRKDVSNTPNNS</sequence>
<evidence type="ECO:0000313" key="4">
    <source>
        <dbReference type="EMBL" id="MBC2608246.1"/>
    </source>
</evidence>
<evidence type="ECO:0000256" key="1">
    <source>
        <dbReference type="ARBA" id="ARBA00022679"/>
    </source>
</evidence>
<evidence type="ECO:0000313" key="5">
    <source>
        <dbReference type="Proteomes" id="UP000526501"/>
    </source>
</evidence>
<proteinExistence type="predicted"/>
<accession>A0A7X1B9M7</accession>
<gene>
    <name evidence="4" type="ORF">H5P27_19480</name>
</gene>
<keyword evidence="3 4" id="KW-0012">Acyltransferase</keyword>
<dbReference type="Pfam" id="PF00132">
    <property type="entry name" value="Hexapep"/>
    <property type="match status" value="1"/>
</dbReference>
<dbReference type="InterPro" id="IPR018357">
    <property type="entry name" value="Hexapep_transf_CS"/>
</dbReference>
<organism evidence="4 5">
    <name type="scientific">Pelagicoccus albus</name>
    <dbReference type="NCBI Taxonomy" id="415222"/>
    <lineage>
        <taxon>Bacteria</taxon>
        <taxon>Pseudomonadati</taxon>
        <taxon>Verrucomicrobiota</taxon>
        <taxon>Opitutia</taxon>
        <taxon>Puniceicoccales</taxon>
        <taxon>Pelagicoccaceae</taxon>
        <taxon>Pelagicoccus</taxon>
    </lineage>
</organism>
<keyword evidence="2" id="KW-0677">Repeat</keyword>
<protein>
    <submittedName>
        <fullName evidence="4">Acyltransferase</fullName>
    </submittedName>
</protein>
<evidence type="ECO:0000256" key="3">
    <source>
        <dbReference type="ARBA" id="ARBA00023315"/>
    </source>
</evidence>
<dbReference type="EMBL" id="JACHVC010000013">
    <property type="protein sequence ID" value="MBC2608246.1"/>
    <property type="molecule type" value="Genomic_DNA"/>
</dbReference>
<comment type="caution">
    <text evidence="4">The sequence shown here is derived from an EMBL/GenBank/DDBJ whole genome shotgun (WGS) entry which is preliminary data.</text>
</comment>
<evidence type="ECO:0000256" key="2">
    <source>
        <dbReference type="ARBA" id="ARBA00022737"/>
    </source>
</evidence>
<keyword evidence="1 4" id="KW-0808">Transferase</keyword>
<dbReference type="RefSeq" id="WP_185662095.1">
    <property type="nucleotide sequence ID" value="NZ_CAWPOO010000013.1"/>
</dbReference>
<dbReference type="PANTHER" id="PTHR23416">
    <property type="entry name" value="SIALIC ACID SYNTHASE-RELATED"/>
    <property type="match status" value="1"/>
</dbReference>
<dbReference type="Gene3D" id="2.160.10.10">
    <property type="entry name" value="Hexapeptide repeat proteins"/>
    <property type="match status" value="1"/>
</dbReference>
<dbReference type="InterPro" id="IPR001451">
    <property type="entry name" value="Hexapep"/>
</dbReference>
<dbReference type="CDD" id="cd04647">
    <property type="entry name" value="LbH_MAT_like"/>
    <property type="match status" value="1"/>
</dbReference>
<dbReference type="Proteomes" id="UP000526501">
    <property type="component" value="Unassembled WGS sequence"/>
</dbReference>
<reference evidence="4 5" key="1">
    <citation type="submission" date="2020-07" db="EMBL/GenBank/DDBJ databases">
        <authorList>
            <person name="Feng X."/>
        </authorList>
    </citation>
    <scope>NUCLEOTIDE SEQUENCE [LARGE SCALE GENOMIC DNA]</scope>
    <source>
        <strain evidence="4 5">JCM23202</strain>
    </source>
</reference>
<keyword evidence="5" id="KW-1185">Reference proteome</keyword>
<name>A0A7X1B9M7_9BACT</name>
<dbReference type="SUPFAM" id="SSF51161">
    <property type="entry name" value="Trimeric LpxA-like enzymes"/>
    <property type="match status" value="1"/>
</dbReference>
<dbReference type="InterPro" id="IPR011004">
    <property type="entry name" value="Trimer_LpxA-like_sf"/>
</dbReference>
<dbReference type="PANTHER" id="PTHR23416:SF78">
    <property type="entry name" value="LIPOPOLYSACCHARIDE BIOSYNTHESIS O-ACETYL TRANSFERASE WBBJ-RELATED"/>
    <property type="match status" value="1"/>
</dbReference>